<evidence type="ECO:0000259" key="4">
    <source>
        <dbReference type="PROSITE" id="PS50902"/>
    </source>
</evidence>
<sequence length="192" mass="21404">MHLSRRTVLTSMVAVAAAPRWSFAADERRVLVVYYSYTGHTGAVAEKLRALLGAELFEIQMRTPYPLDMQRAAEQSKYELETGELPPLFDGLPNLSKYDLILVGGPVWWNTITPPVMSFLERTDFGGRKVAAFATYVLEPAHYERNFAAQARSASLLPSLMISEFEVTERLADKAIASWVLKNLPKGAPQAL</sequence>
<evidence type="ECO:0000256" key="2">
    <source>
        <dbReference type="ARBA" id="ARBA00022630"/>
    </source>
</evidence>
<dbReference type="InterPro" id="IPR001226">
    <property type="entry name" value="Flavodoxin_CS"/>
</dbReference>
<dbReference type="AlphaFoldDB" id="A0A1C3UA63"/>
<dbReference type="SUPFAM" id="SSF52218">
    <property type="entry name" value="Flavoproteins"/>
    <property type="match status" value="1"/>
</dbReference>
<dbReference type="Pfam" id="PF12682">
    <property type="entry name" value="Flavodoxin_4"/>
    <property type="match status" value="1"/>
</dbReference>
<organism evidence="5 6">
    <name type="scientific">Rhizobium multihospitium</name>
    <dbReference type="NCBI Taxonomy" id="410764"/>
    <lineage>
        <taxon>Bacteria</taxon>
        <taxon>Pseudomonadati</taxon>
        <taxon>Pseudomonadota</taxon>
        <taxon>Alphaproteobacteria</taxon>
        <taxon>Hyphomicrobiales</taxon>
        <taxon>Rhizobiaceae</taxon>
        <taxon>Rhizobium/Agrobacterium group</taxon>
        <taxon>Rhizobium</taxon>
    </lineage>
</organism>
<proteinExistence type="predicted"/>
<keyword evidence="6" id="KW-1185">Reference proteome</keyword>
<dbReference type="Proteomes" id="UP000199101">
    <property type="component" value="Unassembled WGS sequence"/>
</dbReference>
<dbReference type="PANTHER" id="PTHR39201:SF1">
    <property type="entry name" value="FLAVODOXIN-LIKE DOMAIN-CONTAINING PROTEIN"/>
    <property type="match status" value="1"/>
</dbReference>
<dbReference type="InterPro" id="IPR008254">
    <property type="entry name" value="Flavodoxin/NO_synth"/>
</dbReference>
<dbReference type="PROSITE" id="PS00201">
    <property type="entry name" value="FLAVODOXIN"/>
    <property type="match status" value="1"/>
</dbReference>
<evidence type="ECO:0000313" key="6">
    <source>
        <dbReference type="Proteomes" id="UP000199101"/>
    </source>
</evidence>
<dbReference type="GO" id="GO:0010181">
    <property type="term" value="F:FMN binding"/>
    <property type="evidence" value="ECO:0007669"/>
    <property type="project" value="InterPro"/>
</dbReference>
<dbReference type="RefSeq" id="WP_092707220.1">
    <property type="nucleotide sequence ID" value="NZ_FMAG01000001.1"/>
</dbReference>
<comment type="cofactor">
    <cofactor evidence="1">
        <name>FMN</name>
        <dbReference type="ChEBI" id="CHEBI:58210"/>
    </cofactor>
</comment>
<reference evidence="6" key="1">
    <citation type="submission" date="2016-08" db="EMBL/GenBank/DDBJ databases">
        <authorList>
            <person name="Varghese N."/>
            <person name="Submissions Spin"/>
        </authorList>
    </citation>
    <scope>NUCLEOTIDE SEQUENCE [LARGE SCALE GENOMIC DNA]</scope>
    <source>
        <strain evidence="6">HAMBI 2975</strain>
    </source>
</reference>
<evidence type="ECO:0000313" key="5">
    <source>
        <dbReference type="EMBL" id="SCB12363.1"/>
    </source>
</evidence>
<name>A0A1C3UA63_9HYPH</name>
<feature type="domain" description="Flavodoxin-like" evidence="4">
    <location>
        <begin position="30"/>
        <end position="192"/>
    </location>
</feature>
<keyword evidence="3" id="KW-0288">FMN</keyword>
<accession>A0A1C3UA63</accession>
<dbReference type="STRING" id="410764.GA0061103_1795"/>
<dbReference type="PANTHER" id="PTHR39201">
    <property type="entry name" value="EXPORTED PROTEIN-RELATED"/>
    <property type="match status" value="1"/>
</dbReference>
<evidence type="ECO:0000256" key="3">
    <source>
        <dbReference type="ARBA" id="ARBA00022643"/>
    </source>
</evidence>
<gene>
    <name evidence="5" type="ORF">GA0061103_1795</name>
</gene>
<dbReference type="OrthoDB" id="9806505at2"/>
<keyword evidence="2" id="KW-0285">Flavoprotein</keyword>
<dbReference type="PROSITE" id="PS50902">
    <property type="entry name" value="FLAVODOXIN_LIKE"/>
    <property type="match status" value="1"/>
</dbReference>
<dbReference type="InterPro" id="IPR029039">
    <property type="entry name" value="Flavoprotein-like_sf"/>
</dbReference>
<dbReference type="Gene3D" id="3.40.50.360">
    <property type="match status" value="1"/>
</dbReference>
<dbReference type="EMBL" id="FMAG01000001">
    <property type="protein sequence ID" value="SCB12363.1"/>
    <property type="molecule type" value="Genomic_DNA"/>
</dbReference>
<dbReference type="GO" id="GO:0009055">
    <property type="term" value="F:electron transfer activity"/>
    <property type="evidence" value="ECO:0007669"/>
    <property type="project" value="InterPro"/>
</dbReference>
<evidence type="ECO:0000256" key="1">
    <source>
        <dbReference type="ARBA" id="ARBA00001917"/>
    </source>
</evidence>
<protein>
    <submittedName>
        <fullName evidence="5">Flavodoxin</fullName>
    </submittedName>
</protein>